<proteinExistence type="predicted"/>
<dbReference type="AlphaFoldDB" id="A0A7E4W3B9"/>
<name>A0A7E4W3B9_PANRE</name>
<evidence type="ECO:0000313" key="1">
    <source>
        <dbReference type="Proteomes" id="UP000492821"/>
    </source>
</evidence>
<protein>
    <submittedName>
        <fullName evidence="2">Uncharacterized protein</fullName>
    </submittedName>
</protein>
<keyword evidence="1" id="KW-1185">Reference proteome</keyword>
<dbReference type="Proteomes" id="UP000492821">
    <property type="component" value="Unassembled WGS sequence"/>
</dbReference>
<reference evidence="2" key="2">
    <citation type="submission" date="2020-10" db="UniProtKB">
        <authorList>
            <consortium name="WormBaseParasite"/>
        </authorList>
    </citation>
    <scope>IDENTIFICATION</scope>
</reference>
<accession>A0A7E4W3B9</accession>
<reference evidence="1" key="1">
    <citation type="journal article" date="2013" name="Genetics">
        <title>The draft genome and transcriptome of Panagrellus redivivus are shaped by the harsh demands of a free-living lifestyle.</title>
        <authorList>
            <person name="Srinivasan J."/>
            <person name="Dillman A.R."/>
            <person name="Macchietto M.G."/>
            <person name="Heikkinen L."/>
            <person name="Lakso M."/>
            <person name="Fracchia K.M."/>
            <person name="Antoshechkin I."/>
            <person name="Mortazavi A."/>
            <person name="Wong G."/>
            <person name="Sternberg P.W."/>
        </authorList>
    </citation>
    <scope>NUCLEOTIDE SEQUENCE [LARGE SCALE GENOMIC DNA]</scope>
    <source>
        <strain evidence="1">MT8872</strain>
    </source>
</reference>
<sequence>MEFGPSGRSPAESVKCHDSGVYDIFSAVHPTQVYLTRLTKTAEVEDFPGAADYLELPEKANEASVKLYRGMVKLLLSLTVIALSV</sequence>
<evidence type="ECO:0000313" key="2">
    <source>
        <dbReference type="WBParaSite" id="Pan_g656.t1"/>
    </source>
</evidence>
<organism evidence="1 2">
    <name type="scientific">Panagrellus redivivus</name>
    <name type="common">Microworm</name>
    <dbReference type="NCBI Taxonomy" id="6233"/>
    <lineage>
        <taxon>Eukaryota</taxon>
        <taxon>Metazoa</taxon>
        <taxon>Ecdysozoa</taxon>
        <taxon>Nematoda</taxon>
        <taxon>Chromadorea</taxon>
        <taxon>Rhabditida</taxon>
        <taxon>Tylenchina</taxon>
        <taxon>Panagrolaimomorpha</taxon>
        <taxon>Panagrolaimoidea</taxon>
        <taxon>Panagrolaimidae</taxon>
        <taxon>Panagrellus</taxon>
    </lineage>
</organism>
<dbReference type="WBParaSite" id="Pan_g656.t1">
    <property type="protein sequence ID" value="Pan_g656.t1"/>
    <property type="gene ID" value="Pan_g656"/>
</dbReference>